<evidence type="ECO:0000313" key="4">
    <source>
        <dbReference type="Proteomes" id="UP000297025"/>
    </source>
</evidence>
<dbReference type="PANTHER" id="PTHR24171">
    <property type="entry name" value="ANKYRIN REPEAT DOMAIN-CONTAINING PROTEIN 39-RELATED"/>
    <property type="match status" value="1"/>
</dbReference>
<evidence type="ECO:0000256" key="1">
    <source>
        <dbReference type="ARBA" id="ARBA00022737"/>
    </source>
</evidence>
<evidence type="ECO:0000313" key="3">
    <source>
        <dbReference type="EMBL" id="QCC77771.1"/>
    </source>
</evidence>
<sequence>MGLRPALTRGRRGGETVTAGAEWKDLFHAAQRGDVELARFQLESGVDPNFIHPEMQSTVLVEACLAGSREIAHLLLDHGADPTVASAMEETTPLAAAHRAGLDDVVLRLRSLGAREPAPVAQPRGGLLARVRRGFVRRG</sequence>
<dbReference type="AlphaFoldDB" id="A0A4P7UE19"/>
<dbReference type="PANTHER" id="PTHR24171:SF8">
    <property type="entry name" value="BRCA1-ASSOCIATED RING DOMAIN PROTEIN 1"/>
    <property type="match status" value="1"/>
</dbReference>
<gene>
    <name evidence="3" type="ORF">E2C04_12295</name>
</gene>
<keyword evidence="1" id="KW-0677">Repeat</keyword>
<evidence type="ECO:0000256" key="2">
    <source>
        <dbReference type="ARBA" id="ARBA00023043"/>
    </source>
</evidence>
<dbReference type="EMBL" id="CP038462">
    <property type="protein sequence ID" value="QCC77771.1"/>
    <property type="molecule type" value="Genomic_DNA"/>
</dbReference>
<protein>
    <submittedName>
        <fullName evidence="3">Ankyrin repeat domain-containing protein</fullName>
    </submittedName>
</protein>
<dbReference type="Gene3D" id="1.25.40.20">
    <property type="entry name" value="Ankyrin repeat-containing domain"/>
    <property type="match status" value="1"/>
</dbReference>
<keyword evidence="2" id="KW-0040">ANK repeat</keyword>
<dbReference type="SMART" id="SM00248">
    <property type="entry name" value="ANK"/>
    <property type="match status" value="2"/>
</dbReference>
<accession>A0A4P7UE19</accession>
<dbReference type="Proteomes" id="UP000297025">
    <property type="component" value="Chromosome"/>
</dbReference>
<dbReference type="InterPro" id="IPR036770">
    <property type="entry name" value="Ankyrin_rpt-contain_sf"/>
</dbReference>
<dbReference type="GO" id="GO:0085020">
    <property type="term" value="P:protein K6-linked ubiquitination"/>
    <property type="evidence" value="ECO:0007669"/>
    <property type="project" value="TreeGrafter"/>
</dbReference>
<proteinExistence type="predicted"/>
<reference evidence="3 4" key="1">
    <citation type="journal article" date="2008" name="Int. J. Syst. Evol. Microbiol.">
        <title>Nocardioides daphniae sp. nov., isolated from Daphnia cucullata (Crustacea: Cladocera).</title>
        <authorList>
            <person name="Toth E.M."/>
            <person name="Keki Z."/>
            <person name="Homonnay Z.G."/>
            <person name="Borsodi A.K."/>
            <person name="Marialigeti K."/>
            <person name="Schumann P."/>
        </authorList>
    </citation>
    <scope>NUCLEOTIDE SEQUENCE [LARGE SCALE GENOMIC DNA]</scope>
    <source>
        <strain evidence="3 4">JCM 16608</strain>
    </source>
</reference>
<dbReference type="GO" id="GO:0004842">
    <property type="term" value="F:ubiquitin-protein transferase activity"/>
    <property type="evidence" value="ECO:0007669"/>
    <property type="project" value="TreeGrafter"/>
</dbReference>
<dbReference type="KEGG" id="ndp:E2C04_12295"/>
<dbReference type="InterPro" id="IPR002110">
    <property type="entry name" value="Ankyrin_rpt"/>
</dbReference>
<dbReference type="SUPFAM" id="SSF48403">
    <property type="entry name" value="Ankyrin repeat"/>
    <property type="match status" value="1"/>
</dbReference>
<name>A0A4P7UE19_9ACTN</name>
<dbReference type="Pfam" id="PF12796">
    <property type="entry name" value="Ank_2"/>
    <property type="match status" value="1"/>
</dbReference>
<organism evidence="3 4">
    <name type="scientific">Nocardioides daphniae</name>
    <dbReference type="NCBI Taxonomy" id="402297"/>
    <lineage>
        <taxon>Bacteria</taxon>
        <taxon>Bacillati</taxon>
        <taxon>Actinomycetota</taxon>
        <taxon>Actinomycetes</taxon>
        <taxon>Propionibacteriales</taxon>
        <taxon>Nocardioidaceae</taxon>
        <taxon>Nocardioides</taxon>
    </lineage>
</organism>